<dbReference type="InterPro" id="IPR019734">
    <property type="entry name" value="TPR_rpt"/>
</dbReference>
<sequence>MDTKSQQPKAREGVLSMLNVAIEAVNLAKNISAIAPAQAAFGSASTLLTMIRDSMANEQDYVDLGVSCADVCQALDRGITERRLDGLSSSVLGAIRQLTATVAEILRKIAERGKRNTVSRLFHAKDDKDTIAAWRQDLIRVIHVFNTELAINTHVMVADIHRNVLTGQDTCGKHCSTQATPVLQPHNVPPGELPPPPPRACFGRNELIERIVGLAESFNPIALVGAGGIGKTSVALAVLHHARIKKRFGSNRRFIRCDQFPASRSNFLGRLSKVIGAGVENPEDLTPLRPSLSATEMFVILDNAESILDPQGANAQEIYGVVEELSQFDNICLCITTRITTIPPDCKRLDVPTLSMDAAYHAFHRIQDNDEQPDLINDILKQLDFHPLSVTLLATVAHQNNWDNNRLVREWEQRQTGLLRTEHNKSLAATMELSLTSPMFQELGSDARDVLSVVAFFPQGVDENNLGWLFPTFPNGTVVFDKFCILSLTYRNNGFITMLAPLRDYLCPKDPKSFPLLCATKERYFTRMSVNLDPHCPGFGDTRWITSEDVNVEHLLDIFTSNGADSDDVWEACINFMKLLFWHKRRLTVLGPKIELLPDDHSFKLECTYELSRLFYSVGDHVEQKRLLSHVLELMRERGDDRVVARVLSRLSDANRLLGRHKEGIELAKEALEIHGRLDDTVGKARCLNGLACLMFEDEQLDAAEEAASRAIKLLPEKGEEFLLCGFHRVLGNIYHSKDETGKAIEHFETALGIASAFDWHNELFWTHYSLAKLFSEEGRLGDAHAHIEQAKSHAVDNAYDLGRAIFLQARIWYRQRRLKEAMSEALRALEIFEKLGVTNILEACKSLLGNIEQSMKSWSTSGGSDSGVRGTSFGTLPSTTQSTALGSGPIPYS</sequence>
<name>A0A9P6L8W9_9AGAM</name>
<dbReference type="Proteomes" id="UP000736335">
    <property type="component" value="Unassembled WGS sequence"/>
</dbReference>
<feature type="compositionally biased region" description="Polar residues" evidence="1">
    <location>
        <begin position="873"/>
        <end position="886"/>
    </location>
</feature>
<reference evidence="2" key="2">
    <citation type="submission" date="2020-11" db="EMBL/GenBank/DDBJ databases">
        <authorList>
            <consortium name="DOE Joint Genome Institute"/>
            <person name="Kuo A."/>
            <person name="Miyauchi S."/>
            <person name="Kiss E."/>
            <person name="Drula E."/>
            <person name="Kohler A."/>
            <person name="Sanchez-Garcia M."/>
            <person name="Andreopoulos B."/>
            <person name="Barry K.W."/>
            <person name="Bonito G."/>
            <person name="Buee M."/>
            <person name="Carver A."/>
            <person name="Chen C."/>
            <person name="Cichocki N."/>
            <person name="Clum A."/>
            <person name="Culley D."/>
            <person name="Crous P.W."/>
            <person name="Fauchery L."/>
            <person name="Girlanda M."/>
            <person name="Hayes R."/>
            <person name="Keri Z."/>
            <person name="Labutti K."/>
            <person name="Lipzen A."/>
            <person name="Lombard V."/>
            <person name="Magnuson J."/>
            <person name="Maillard F."/>
            <person name="Morin E."/>
            <person name="Murat C."/>
            <person name="Nolan M."/>
            <person name="Ohm R."/>
            <person name="Pangilinan J."/>
            <person name="Pereira M."/>
            <person name="Perotto S."/>
            <person name="Peter M."/>
            <person name="Riley R."/>
            <person name="Sitrit Y."/>
            <person name="Stielow B."/>
            <person name="Szollosi G."/>
            <person name="Zifcakova L."/>
            <person name="Stursova M."/>
            <person name="Spatafora J.W."/>
            <person name="Tedersoo L."/>
            <person name="Vaario L.-M."/>
            <person name="Yamada A."/>
            <person name="Yan M."/>
            <person name="Wang P."/>
            <person name="Xu J."/>
            <person name="Bruns T."/>
            <person name="Baldrian P."/>
            <person name="Vilgalys R."/>
            <person name="Henrissat B."/>
            <person name="Grigoriev I.V."/>
            <person name="Hibbett D."/>
            <person name="Nagy L.G."/>
            <person name="Martin F.M."/>
        </authorList>
    </citation>
    <scope>NUCLEOTIDE SEQUENCE</scope>
    <source>
        <strain evidence="2">UH-Tt-Lm1</strain>
    </source>
</reference>
<dbReference type="EMBL" id="WIUZ02000005">
    <property type="protein sequence ID" value="KAF9787199.1"/>
    <property type="molecule type" value="Genomic_DNA"/>
</dbReference>
<dbReference type="PANTHER" id="PTHR47691">
    <property type="entry name" value="REGULATOR-RELATED"/>
    <property type="match status" value="1"/>
</dbReference>
<keyword evidence="3" id="KW-1185">Reference proteome</keyword>
<proteinExistence type="predicted"/>
<dbReference type="OrthoDB" id="1534087at2759"/>
<dbReference type="InterPro" id="IPR059179">
    <property type="entry name" value="MLKL-like_MCAfunc"/>
</dbReference>
<dbReference type="InterPro" id="IPR011990">
    <property type="entry name" value="TPR-like_helical_dom_sf"/>
</dbReference>
<feature type="region of interest" description="Disordered" evidence="1">
    <location>
        <begin position="860"/>
        <end position="894"/>
    </location>
</feature>
<accession>A0A9P6L8W9</accession>
<dbReference type="Gene3D" id="3.40.50.300">
    <property type="entry name" value="P-loop containing nucleotide triphosphate hydrolases"/>
    <property type="match status" value="1"/>
</dbReference>
<evidence type="ECO:0000313" key="2">
    <source>
        <dbReference type="EMBL" id="KAF9787199.1"/>
    </source>
</evidence>
<evidence type="ECO:0000313" key="3">
    <source>
        <dbReference type="Proteomes" id="UP000736335"/>
    </source>
</evidence>
<evidence type="ECO:0000256" key="1">
    <source>
        <dbReference type="SAM" id="MobiDB-lite"/>
    </source>
</evidence>
<dbReference type="SUPFAM" id="SSF48452">
    <property type="entry name" value="TPR-like"/>
    <property type="match status" value="1"/>
</dbReference>
<dbReference type="AlphaFoldDB" id="A0A9P6L8W9"/>
<dbReference type="CDD" id="cd21037">
    <property type="entry name" value="MLKL_NTD"/>
    <property type="match status" value="1"/>
</dbReference>
<evidence type="ECO:0008006" key="4">
    <source>
        <dbReference type="Google" id="ProtNLM"/>
    </source>
</evidence>
<dbReference type="Gene3D" id="1.25.40.10">
    <property type="entry name" value="Tetratricopeptide repeat domain"/>
    <property type="match status" value="1"/>
</dbReference>
<protein>
    <recommendedName>
        <fullName evidence="4">TPR-like protein</fullName>
    </recommendedName>
</protein>
<dbReference type="Pfam" id="PF13424">
    <property type="entry name" value="TPR_12"/>
    <property type="match status" value="1"/>
</dbReference>
<reference evidence="2" key="1">
    <citation type="journal article" date="2020" name="Nat. Commun.">
        <title>Large-scale genome sequencing of mycorrhizal fungi provides insights into the early evolution of symbiotic traits.</title>
        <authorList>
            <person name="Miyauchi S."/>
            <person name="Kiss E."/>
            <person name="Kuo A."/>
            <person name="Drula E."/>
            <person name="Kohler A."/>
            <person name="Sanchez-Garcia M."/>
            <person name="Morin E."/>
            <person name="Andreopoulos B."/>
            <person name="Barry K.W."/>
            <person name="Bonito G."/>
            <person name="Buee M."/>
            <person name="Carver A."/>
            <person name="Chen C."/>
            <person name="Cichocki N."/>
            <person name="Clum A."/>
            <person name="Culley D."/>
            <person name="Crous P.W."/>
            <person name="Fauchery L."/>
            <person name="Girlanda M."/>
            <person name="Hayes R.D."/>
            <person name="Keri Z."/>
            <person name="LaButti K."/>
            <person name="Lipzen A."/>
            <person name="Lombard V."/>
            <person name="Magnuson J."/>
            <person name="Maillard F."/>
            <person name="Murat C."/>
            <person name="Nolan M."/>
            <person name="Ohm R.A."/>
            <person name="Pangilinan J."/>
            <person name="Pereira M.F."/>
            <person name="Perotto S."/>
            <person name="Peter M."/>
            <person name="Pfister S."/>
            <person name="Riley R."/>
            <person name="Sitrit Y."/>
            <person name="Stielow J.B."/>
            <person name="Szollosi G."/>
            <person name="Zifcakova L."/>
            <person name="Stursova M."/>
            <person name="Spatafora J.W."/>
            <person name="Tedersoo L."/>
            <person name="Vaario L.M."/>
            <person name="Yamada A."/>
            <person name="Yan M."/>
            <person name="Wang P."/>
            <person name="Xu J."/>
            <person name="Bruns T."/>
            <person name="Baldrian P."/>
            <person name="Vilgalys R."/>
            <person name="Dunand C."/>
            <person name="Henrissat B."/>
            <person name="Grigoriev I.V."/>
            <person name="Hibbett D."/>
            <person name="Nagy L.G."/>
            <person name="Martin F.M."/>
        </authorList>
    </citation>
    <scope>NUCLEOTIDE SEQUENCE</scope>
    <source>
        <strain evidence="2">UH-Tt-Lm1</strain>
    </source>
</reference>
<dbReference type="InterPro" id="IPR027417">
    <property type="entry name" value="P-loop_NTPase"/>
</dbReference>
<dbReference type="SUPFAM" id="SSF52540">
    <property type="entry name" value="P-loop containing nucleoside triphosphate hydrolases"/>
    <property type="match status" value="1"/>
</dbReference>
<gene>
    <name evidence="2" type="ORF">BJ322DRAFT_707230</name>
</gene>
<dbReference type="SMART" id="SM00028">
    <property type="entry name" value="TPR"/>
    <property type="match status" value="5"/>
</dbReference>
<organism evidence="2 3">
    <name type="scientific">Thelephora terrestris</name>
    <dbReference type="NCBI Taxonomy" id="56493"/>
    <lineage>
        <taxon>Eukaryota</taxon>
        <taxon>Fungi</taxon>
        <taxon>Dikarya</taxon>
        <taxon>Basidiomycota</taxon>
        <taxon>Agaricomycotina</taxon>
        <taxon>Agaricomycetes</taxon>
        <taxon>Thelephorales</taxon>
        <taxon>Thelephoraceae</taxon>
        <taxon>Thelephora</taxon>
    </lineage>
</organism>
<dbReference type="PANTHER" id="PTHR47691:SF3">
    <property type="entry name" value="HTH-TYPE TRANSCRIPTIONAL REGULATOR RV0890C-RELATED"/>
    <property type="match status" value="1"/>
</dbReference>
<dbReference type="Pfam" id="PF13181">
    <property type="entry name" value="TPR_8"/>
    <property type="match status" value="1"/>
</dbReference>
<comment type="caution">
    <text evidence="2">The sequence shown here is derived from an EMBL/GenBank/DDBJ whole genome shotgun (WGS) entry which is preliminary data.</text>
</comment>